<dbReference type="Proteomes" id="UP000076532">
    <property type="component" value="Unassembled WGS sequence"/>
</dbReference>
<reference evidence="1 2" key="1">
    <citation type="journal article" date="2016" name="Mol. Biol. Evol.">
        <title>Comparative Genomics of Early-Diverging Mushroom-Forming Fungi Provides Insights into the Origins of Lignocellulose Decay Capabilities.</title>
        <authorList>
            <person name="Nagy L.G."/>
            <person name="Riley R."/>
            <person name="Tritt A."/>
            <person name="Adam C."/>
            <person name="Daum C."/>
            <person name="Floudas D."/>
            <person name="Sun H."/>
            <person name="Yadav J.S."/>
            <person name="Pangilinan J."/>
            <person name="Larsson K.H."/>
            <person name="Matsuura K."/>
            <person name="Barry K."/>
            <person name="Labutti K."/>
            <person name="Kuo R."/>
            <person name="Ohm R.A."/>
            <person name="Bhattacharya S.S."/>
            <person name="Shirouzu T."/>
            <person name="Yoshinaga Y."/>
            <person name="Martin F.M."/>
            <person name="Grigoriev I.V."/>
            <person name="Hibbett D.S."/>
        </authorList>
    </citation>
    <scope>NUCLEOTIDE SEQUENCE [LARGE SCALE GENOMIC DNA]</scope>
    <source>
        <strain evidence="1 2">CBS 109695</strain>
    </source>
</reference>
<accession>A0A166PY77</accession>
<name>A0A166PY77_9AGAM</name>
<protein>
    <submittedName>
        <fullName evidence="1">Uncharacterized protein</fullName>
    </submittedName>
</protein>
<evidence type="ECO:0000313" key="2">
    <source>
        <dbReference type="Proteomes" id="UP000076532"/>
    </source>
</evidence>
<proteinExistence type="predicted"/>
<evidence type="ECO:0000313" key="1">
    <source>
        <dbReference type="EMBL" id="KZP26570.1"/>
    </source>
</evidence>
<organism evidence="1 2">
    <name type="scientific">Athelia psychrophila</name>
    <dbReference type="NCBI Taxonomy" id="1759441"/>
    <lineage>
        <taxon>Eukaryota</taxon>
        <taxon>Fungi</taxon>
        <taxon>Dikarya</taxon>
        <taxon>Basidiomycota</taxon>
        <taxon>Agaricomycotina</taxon>
        <taxon>Agaricomycetes</taxon>
        <taxon>Agaricomycetidae</taxon>
        <taxon>Atheliales</taxon>
        <taxon>Atheliaceae</taxon>
        <taxon>Athelia</taxon>
    </lineage>
</organism>
<keyword evidence="2" id="KW-1185">Reference proteome</keyword>
<gene>
    <name evidence="1" type="ORF">FIBSPDRAFT_854614</name>
</gene>
<dbReference type="OrthoDB" id="3038990at2759"/>
<dbReference type="AlphaFoldDB" id="A0A166PY77"/>
<dbReference type="EMBL" id="KV417513">
    <property type="protein sequence ID" value="KZP26570.1"/>
    <property type="molecule type" value="Genomic_DNA"/>
</dbReference>
<sequence>MVSPLVPEIQKYTLVNTYVTFTNIMACRVFRGVALGMLVDSNTVLSMGSIRVAAPTPTTRYYPPPAAYNPTHLQA</sequence>